<dbReference type="Proteomes" id="UP000184111">
    <property type="component" value="Unassembled WGS sequence"/>
</dbReference>
<sequence length="304" mass="34075">MKTDLDTLATALYARIDDELKASPWLAPWRPAVGITPTLSDAELVTLAVMSALLGCVSERRWLRRAGREFRHLFPYLPQQSGYNKRLRGACELVRRMIRVLAQDTSLWTDDVWVVDSTPVGCGCSRETAKRSDLAGWAEYGYCASHSRYFWGLRLHLVCTLGGLPILFALTGAKADERETLRDMLDSAPGVQATHHGQTIIGDKNYYGRDFEHDLTERHLELLRPARKGEPERAGAHLLKPLRQTIESINQTLKGQLDLERYGGKSPAGVTVRVLSRILALTTAIWLNDKTGQPVKRSLTAFDH</sequence>
<evidence type="ECO:0000313" key="3">
    <source>
        <dbReference type="Proteomes" id="UP000184111"/>
    </source>
</evidence>
<protein>
    <submittedName>
        <fullName evidence="2">Transposase DDE domain-containing protein</fullName>
    </submittedName>
</protein>
<dbReference type="AlphaFoldDB" id="A0A1M7FAG4"/>
<reference evidence="2 3" key="1">
    <citation type="submission" date="2016-11" db="EMBL/GenBank/DDBJ databases">
        <authorList>
            <person name="Jaros S."/>
            <person name="Januszkiewicz K."/>
            <person name="Wedrychowicz H."/>
        </authorList>
    </citation>
    <scope>NUCLEOTIDE SEQUENCE [LARGE SCALE GENOMIC DNA]</scope>
    <source>
        <strain evidence="2 3">CGMCC 4.2025</strain>
    </source>
</reference>
<dbReference type="OrthoDB" id="4962032at2"/>
<dbReference type="Pfam" id="PF01609">
    <property type="entry name" value="DDE_Tnp_1"/>
    <property type="match status" value="1"/>
</dbReference>
<feature type="domain" description="Transposase IS4-like" evidence="1">
    <location>
        <begin position="110"/>
        <end position="281"/>
    </location>
</feature>
<dbReference type="GO" id="GO:0006313">
    <property type="term" value="P:DNA transposition"/>
    <property type="evidence" value="ECO:0007669"/>
    <property type="project" value="InterPro"/>
</dbReference>
<dbReference type="NCBIfam" id="NF033520">
    <property type="entry name" value="transpos_IS982"/>
    <property type="match status" value="1"/>
</dbReference>
<gene>
    <name evidence="2" type="ORF">SAMN05216499_107250</name>
</gene>
<keyword evidence="3" id="KW-1185">Reference proteome</keyword>
<dbReference type="GO" id="GO:0003677">
    <property type="term" value="F:DNA binding"/>
    <property type="evidence" value="ECO:0007669"/>
    <property type="project" value="InterPro"/>
</dbReference>
<evidence type="ECO:0000259" key="1">
    <source>
        <dbReference type="Pfam" id="PF01609"/>
    </source>
</evidence>
<evidence type="ECO:0000313" key="2">
    <source>
        <dbReference type="EMBL" id="SHM00945.1"/>
    </source>
</evidence>
<dbReference type="RefSeq" id="WP_073497997.1">
    <property type="nucleotide sequence ID" value="NZ_FRBI01000007.1"/>
</dbReference>
<dbReference type="STRING" id="310782.SAMN05216499_107250"/>
<organism evidence="2 3">
    <name type="scientific">Actinacidiphila paucisporea</name>
    <dbReference type="NCBI Taxonomy" id="310782"/>
    <lineage>
        <taxon>Bacteria</taxon>
        <taxon>Bacillati</taxon>
        <taxon>Actinomycetota</taxon>
        <taxon>Actinomycetes</taxon>
        <taxon>Kitasatosporales</taxon>
        <taxon>Streptomycetaceae</taxon>
        <taxon>Actinacidiphila</taxon>
    </lineage>
</organism>
<dbReference type="EMBL" id="FRBI01000007">
    <property type="protein sequence ID" value="SHM00945.1"/>
    <property type="molecule type" value="Genomic_DNA"/>
</dbReference>
<dbReference type="InterPro" id="IPR002559">
    <property type="entry name" value="Transposase_11"/>
</dbReference>
<name>A0A1M7FAG4_9ACTN</name>
<dbReference type="GO" id="GO:0004803">
    <property type="term" value="F:transposase activity"/>
    <property type="evidence" value="ECO:0007669"/>
    <property type="project" value="InterPro"/>
</dbReference>
<proteinExistence type="predicted"/>
<accession>A0A1M7FAG4</accession>